<dbReference type="Pfam" id="PF17855">
    <property type="entry name" value="MCM_lid"/>
    <property type="match status" value="1"/>
</dbReference>
<dbReference type="Pfam" id="PF00493">
    <property type="entry name" value="MCM"/>
    <property type="match status" value="1"/>
</dbReference>
<dbReference type="PROSITE" id="PS00847">
    <property type="entry name" value="MCM_1"/>
    <property type="match status" value="1"/>
</dbReference>
<comment type="subcellular location">
    <subcellularLocation>
        <location evidence="1">Nucleus</location>
    </subcellularLocation>
</comment>
<dbReference type="InterPro" id="IPR003593">
    <property type="entry name" value="AAA+_ATPase"/>
</dbReference>
<keyword evidence="7" id="KW-0378">Hydrolase</keyword>
<evidence type="ECO:0000256" key="16">
    <source>
        <dbReference type="RuleBase" id="RU004070"/>
    </source>
</evidence>
<feature type="compositionally biased region" description="Basic residues" evidence="17">
    <location>
        <begin position="720"/>
        <end position="730"/>
    </location>
</feature>
<proteinExistence type="inferred from homology"/>
<evidence type="ECO:0000256" key="8">
    <source>
        <dbReference type="ARBA" id="ARBA00022806"/>
    </source>
</evidence>
<feature type="region of interest" description="Disordered" evidence="17">
    <location>
        <begin position="808"/>
        <end position="869"/>
    </location>
</feature>
<dbReference type="FunFam" id="3.40.50.300:FF:000671">
    <property type="entry name" value="DNA helicase MCM9 isoform X1"/>
    <property type="match status" value="1"/>
</dbReference>
<organism evidence="19 20">
    <name type="scientific">Cloeon dipterum</name>
    <dbReference type="NCBI Taxonomy" id="197152"/>
    <lineage>
        <taxon>Eukaryota</taxon>
        <taxon>Metazoa</taxon>
        <taxon>Ecdysozoa</taxon>
        <taxon>Arthropoda</taxon>
        <taxon>Hexapoda</taxon>
        <taxon>Insecta</taxon>
        <taxon>Pterygota</taxon>
        <taxon>Palaeoptera</taxon>
        <taxon>Ephemeroptera</taxon>
        <taxon>Pisciforma</taxon>
        <taxon>Baetidae</taxon>
        <taxon>Cloeon</taxon>
    </lineage>
</organism>
<dbReference type="GO" id="GO:0005524">
    <property type="term" value="F:ATP binding"/>
    <property type="evidence" value="ECO:0007669"/>
    <property type="project" value="UniProtKB-KW"/>
</dbReference>
<dbReference type="SUPFAM" id="SSF50249">
    <property type="entry name" value="Nucleic acid-binding proteins"/>
    <property type="match status" value="1"/>
</dbReference>
<dbReference type="PANTHER" id="PTHR11630">
    <property type="entry name" value="DNA REPLICATION LICENSING FACTOR MCM FAMILY MEMBER"/>
    <property type="match status" value="1"/>
</dbReference>
<dbReference type="CDD" id="cd17760">
    <property type="entry name" value="MCM9"/>
    <property type="match status" value="1"/>
</dbReference>
<comment type="caution">
    <text evidence="19">The sequence shown here is derived from an EMBL/GenBank/DDBJ whole genome shotgun (WGS) entry which is preliminary data.</text>
</comment>
<dbReference type="Gene3D" id="3.40.50.300">
    <property type="entry name" value="P-loop containing nucleotide triphosphate hydrolases"/>
    <property type="match status" value="1"/>
</dbReference>
<dbReference type="GO" id="GO:0017116">
    <property type="term" value="F:single-stranded DNA helicase activity"/>
    <property type="evidence" value="ECO:0007669"/>
    <property type="project" value="TreeGrafter"/>
</dbReference>
<sequence>MNENDIKEAFRDFIIERHAEDLIKILRADDKVQHYSVNVNFISLFESNYDLGDSLLSNPAGCLAICDKVLLDCQALVVSQQPDEVRHEFVTKTKIHTRFSSLPACPELHRAAFPRNEDINSFLRVTGTVVRTSVSKMLEYQRIYKCKKCKFANVVKADYELNYYIVPPKKCGHPDGCGNGNFEVIQPADGLNYKDFQEIKLQEQVTKLSIGTMPRSMLVTLEDDLVDACKPGDDVVICGIVSRRWKNLGAHKRSDIELVLKANHLQVCNNQQMAVLVTKETHEECLQFWREHAKAPLQGRDLILASMCPQVFGLYIVKMATALVLAGGVARVEESGARVRGESHLLLVGDPGTAKSHILRYAARLTPRSVFTTGIGSTSAGLTVTAVMESGGDWQLEAGALVLSDGGICCIDEFNSIRENDKTSIHEAMEQQTISVAKAGLVCKLNTRCTVLAATNPKGKYDPNEPVTVNVAIASPLLSRFDLVLVLLDSTNKDWDRTVSDYILRGKDPSKAEDVQSDNLWSMERMRCYFCIIKTLNPKLTKNANQILSRYYQAQRRTDHRSAARTTVRLLESLIRLSQAHSRLMFREEVTTMDALTAVMLMEYSMLGAAILPTANIYHASFPSDPMLTYRHQATIILEKLGLPEILKQELDWLENGPKNDGPSATTSGGSSDRLEFVSQFQSNTNMQKLNCILKNIRKNRDKTACAVVDHQKNPTGAKRVWKEKPKKTQAVRGPFSNSSSSSEDEKSPSDDEEENNEQPSQQRKRIRVIESSSDEENIEEPAAQKKPVPINQKLAELRKFAFAKASGSSSTNFFNSPPSSASANNLFQPSNKNLSAVHEESSATESGTQKSEAEISPPAPAAAVTSDVTANESGYKSFLSCPDNSVLMPPQQTLSALEKLKKFACRSASFEPNEAEKKDPVVKKKLTPIEALAMCGKKLSQLSRASQSSGTQSPLLNSQKLLSNPFLADDDDDDIDFSLP</sequence>
<evidence type="ECO:0000256" key="5">
    <source>
        <dbReference type="ARBA" id="ARBA00022741"/>
    </source>
</evidence>
<keyword evidence="4" id="KW-0235">DNA replication</keyword>
<dbReference type="SMART" id="SM00350">
    <property type="entry name" value="MCM"/>
    <property type="match status" value="1"/>
</dbReference>
<dbReference type="InterPro" id="IPR001208">
    <property type="entry name" value="MCM_dom"/>
</dbReference>
<dbReference type="InterPro" id="IPR018525">
    <property type="entry name" value="MCM_CS"/>
</dbReference>
<dbReference type="Proteomes" id="UP000494165">
    <property type="component" value="Unassembled WGS sequence"/>
</dbReference>
<protein>
    <recommendedName>
        <fullName evidence="13">DNA helicase MCM9</fullName>
        <ecNumber evidence="3">3.6.4.12</ecNumber>
    </recommendedName>
    <alternativeName>
        <fullName evidence="14">Minichromosome maintenance 9</fullName>
    </alternativeName>
</protein>
<dbReference type="InterPro" id="IPR027417">
    <property type="entry name" value="P-loop_NTPase"/>
</dbReference>
<dbReference type="InterPro" id="IPR033762">
    <property type="entry name" value="MCM_OB"/>
</dbReference>
<evidence type="ECO:0000313" key="19">
    <source>
        <dbReference type="EMBL" id="CAB3360900.1"/>
    </source>
</evidence>
<keyword evidence="9 16" id="KW-0067">ATP-binding</keyword>
<dbReference type="PANTHER" id="PTHR11630:SF48">
    <property type="entry name" value="DNA HELICASE MCM9"/>
    <property type="match status" value="1"/>
</dbReference>
<dbReference type="GO" id="GO:0006260">
    <property type="term" value="P:DNA replication"/>
    <property type="evidence" value="ECO:0007669"/>
    <property type="project" value="InterPro"/>
</dbReference>
<reference evidence="19 20" key="1">
    <citation type="submission" date="2020-04" db="EMBL/GenBank/DDBJ databases">
        <authorList>
            <person name="Alioto T."/>
            <person name="Alioto T."/>
            <person name="Gomez Garrido J."/>
        </authorList>
    </citation>
    <scope>NUCLEOTIDE SEQUENCE [LARGE SCALE GENOMIC DNA]</scope>
</reference>
<dbReference type="Pfam" id="PF26066">
    <property type="entry name" value="MCM9_N"/>
    <property type="match status" value="1"/>
</dbReference>
<dbReference type="GO" id="GO:0005634">
    <property type="term" value="C:nucleus"/>
    <property type="evidence" value="ECO:0007669"/>
    <property type="project" value="UniProtKB-SubCell"/>
</dbReference>
<dbReference type="PRINTS" id="PR01657">
    <property type="entry name" value="MCMFAMILY"/>
</dbReference>
<accession>A0A8S1BYZ9</accession>
<evidence type="ECO:0000256" key="6">
    <source>
        <dbReference type="ARBA" id="ARBA00022763"/>
    </source>
</evidence>
<evidence type="ECO:0000256" key="12">
    <source>
        <dbReference type="ARBA" id="ARBA00023242"/>
    </source>
</evidence>
<dbReference type="Gene3D" id="2.40.50.140">
    <property type="entry name" value="Nucleic acid-binding proteins"/>
    <property type="match status" value="1"/>
</dbReference>
<keyword evidence="8" id="KW-0347">Helicase</keyword>
<feature type="compositionally biased region" description="Low complexity" evidence="17">
    <location>
        <begin position="808"/>
        <end position="826"/>
    </location>
</feature>
<dbReference type="Gene3D" id="2.20.28.10">
    <property type="match status" value="1"/>
</dbReference>
<keyword evidence="6" id="KW-0227">DNA damage</keyword>
<dbReference type="InterPro" id="IPR058768">
    <property type="entry name" value="MCM9_N"/>
</dbReference>
<evidence type="ECO:0000259" key="18">
    <source>
        <dbReference type="PROSITE" id="PS50051"/>
    </source>
</evidence>
<evidence type="ECO:0000256" key="4">
    <source>
        <dbReference type="ARBA" id="ARBA00022705"/>
    </source>
</evidence>
<dbReference type="EC" id="3.6.4.12" evidence="3"/>
<evidence type="ECO:0000256" key="9">
    <source>
        <dbReference type="ARBA" id="ARBA00022840"/>
    </source>
</evidence>
<keyword evidence="11" id="KW-0234">DNA repair</keyword>
<dbReference type="AlphaFoldDB" id="A0A8S1BYZ9"/>
<keyword evidence="12" id="KW-0539">Nucleus</keyword>
<dbReference type="GO" id="GO:0000724">
    <property type="term" value="P:double-strand break repair via homologous recombination"/>
    <property type="evidence" value="ECO:0007669"/>
    <property type="project" value="TreeGrafter"/>
</dbReference>
<dbReference type="GO" id="GO:0016787">
    <property type="term" value="F:hydrolase activity"/>
    <property type="evidence" value="ECO:0007669"/>
    <property type="project" value="UniProtKB-KW"/>
</dbReference>
<dbReference type="InterPro" id="IPR031327">
    <property type="entry name" value="MCM"/>
</dbReference>
<dbReference type="InterPro" id="IPR012340">
    <property type="entry name" value="NA-bd_OB-fold"/>
</dbReference>
<evidence type="ECO:0000256" key="7">
    <source>
        <dbReference type="ARBA" id="ARBA00022801"/>
    </source>
</evidence>
<dbReference type="GO" id="GO:0042555">
    <property type="term" value="C:MCM complex"/>
    <property type="evidence" value="ECO:0007669"/>
    <property type="project" value="TreeGrafter"/>
</dbReference>
<dbReference type="InterPro" id="IPR041562">
    <property type="entry name" value="MCM_lid"/>
</dbReference>
<keyword evidence="20" id="KW-1185">Reference proteome</keyword>
<comment type="catalytic activity">
    <reaction evidence="15">
        <text>ATP + H2O = ADP + phosphate + H(+)</text>
        <dbReference type="Rhea" id="RHEA:13065"/>
        <dbReference type="ChEBI" id="CHEBI:15377"/>
        <dbReference type="ChEBI" id="CHEBI:15378"/>
        <dbReference type="ChEBI" id="CHEBI:30616"/>
        <dbReference type="ChEBI" id="CHEBI:43474"/>
        <dbReference type="ChEBI" id="CHEBI:456216"/>
        <dbReference type="EC" id="3.6.4.12"/>
    </reaction>
</comment>
<feature type="region of interest" description="Disordered" evidence="17">
    <location>
        <begin position="706"/>
        <end position="791"/>
    </location>
</feature>
<evidence type="ECO:0000256" key="11">
    <source>
        <dbReference type="ARBA" id="ARBA00023204"/>
    </source>
</evidence>
<comment type="similarity">
    <text evidence="2 16">Belongs to the MCM family.</text>
</comment>
<dbReference type="OrthoDB" id="271325at2759"/>
<dbReference type="SMART" id="SM00382">
    <property type="entry name" value="AAA"/>
    <property type="match status" value="1"/>
</dbReference>
<evidence type="ECO:0000256" key="14">
    <source>
        <dbReference type="ARBA" id="ARBA00042301"/>
    </source>
</evidence>
<name>A0A8S1BYZ9_9INSE</name>
<keyword evidence="10 16" id="KW-0238">DNA-binding</keyword>
<feature type="compositionally biased region" description="Acidic residues" evidence="17">
    <location>
        <begin position="969"/>
        <end position="981"/>
    </location>
</feature>
<evidence type="ECO:0000256" key="13">
    <source>
        <dbReference type="ARBA" id="ARBA00041085"/>
    </source>
</evidence>
<evidence type="ECO:0000256" key="1">
    <source>
        <dbReference type="ARBA" id="ARBA00004123"/>
    </source>
</evidence>
<evidence type="ECO:0000256" key="10">
    <source>
        <dbReference type="ARBA" id="ARBA00023125"/>
    </source>
</evidence>
<dbReference type="PROSITE" id="PS50051">
    <property type="entry name" value="MCM_2"/>
    <property type="match status" value="1"/>
</dbReference>
<dbReference type="SUPFAM" id="SSF52540">
    <property type="entry name" value="P-loop containing nucleoside triphosphate hydrolases"/>
    <property type="match status" value="1"/>
</dbReference>
<dbReference type="EMBL" id="CADEPI010000004">
    <property type="protein sequence ID" value="CAB3360900.1"/>
    <property type="molecule type" value="Genomic_DNA"/>
</dbReference>
<keyword evidence="5 16" id="KW-0547">Nucleotide-binding</keyword>
<feature type="domain" description="MCM C-terminal AAA(+) ATPase" evidence="18">
    <location>
        <begin position="299"/>
        <end position="503"/>
    </location>
</feature>
<evidence type="ECO:0000256" key="2">
    <source>
        <dbReference type="ARBA" id="ARBA00008010"/>
    </source>
</evidence>
<feature type="compositionally biased region" description="Polar residues" evidence="17">
    <location>
        <begin position="944"/>
        <end position="963"/>
    </location>
</feature>
<evidence type="ECO:0000313" key="20">
    <source>
        <dbReference type="Proteomes" id="UP000494165"/>
    </source>
</evidence>
<dbReference type="GO" id="GO:0003697">
    <property type="term" value="F:single-stranded DNA binding"/>
    <property type="evidence" value="ECO:0007669"/>
    <property type="project" value="TreeGrafter"/>
</dbReference>
<evidence type="ECO:0000256" key="15">
    <source>
        <dbReference type="ARBA" id="ARBA00047995"/>
    </source>
</evidence>
<dbReference type="Pfam" id="PF17207">
    <property type="entry name" value="MCM_OB"/>
    <property type="match status" value="1"/>
</dbReference>
<feature type="region of interest" description="Disordered" evidence="17">
    <location>
        <begin position="944"/>
        <end position="981"/>
    </location>
</feature>
<evidence type="ECO:0000256" key="3">
    <source>
        <dbReference type="ARBA" id="ARBA00012551"/>
    </source>
</evidence>
<evidence type="ECO:0000256" key="17">
    <source>
        <dbReference type="SAM" id="MobiDB-lite"/>
    </source>
</evidence>
<gene>
    <name evidence="19" type="ORF">CLODIP_2_CD03375</name>
</gene>